<organism evidence="2 3">
    <name type="scientific">Pseudolactococcus plantarum</name>
    <dbReference type="NCBI Taxonomy" id="1365"/>
    <lineage>
        <taxon>Bacteria</taxon>
        <taxon>Bacillati</taxon>
        <taxon>Bacillota</taxon>
        <taxon>Bacilli</taxon>
        <taxon>Lactobacillales</taxon>
        <taxon>Streptococcaceae</taxon>
        <taxon>Pseudolactococcus</taxon>
    </lineage>
</organism>
<sequence>MAVLGVIALEDQQESIAVPVDGAFSIQGKSASNSQAVYELINKICAEKGVTVYKPVVNKIGQLNYLDMSQPNNKKRYLKTSVIGMYYTSGRLSSTDFDSLKNLDLQIFYKKLPWFLAGFTQFDGSLRIILTISLYMILFVCLLVSESRRLKERVIWRSLGKPIIRFISDCCLPLGVYLCLILGLEVVYIYFRGGGMYTYSSQTFLAILLTNLFIFQVIEMLILFLAYLMIKLEQPVEIIKNKLKGGSLFLIWLGMIAALIFVSGKVLKETSSTQQRLKEQLVNLKPWHQVKTWQKLEPIGIDPIAQEGEVTDYRASEKIYSEILATVRDKAFLYLDDSGAYVPEGAIDGGFTAELKRDGVSQPEVNRRLVYINQIGVNLENTVNQTVYQAVKGKVATICLPERYQKAQDSVLNTVLREQFIATSVNKEDIAVQVIPNGQKLFYFNESGENQKPLNMISRLASRASDTDVVLVVLDLKLLSEEKNWDFATNVVNNGLFSPEAVGEIAALSHKSDFAINPVTPYQAVVLKIQSLKHQLDLANVLQNMIFAILFISVYQYAMTLMSMKQSEFVKRIILGRSKLMMLTVSLSSLFLVVVASVSLTVAMTGRLELLYLIIVLALITGIASIKSCLQMSRRYTEILKGDVA</sequence>
<dbReference type="Proteomes" id="UP000242246">
    <property type="component" value="Unassembled WGS sequence"/>
</dbReference>
<feature type="transmembrane region" description="Helical" evidence="1">
    <location>
        <begin position="610"/>
        <end position="630"/>
    </location>
</feature>
<gene>
    <name evidence="2" type="ORF">RU87_GL000540</name>
</gene>
<feature type="transmembrane region" description="Helical" evidence="1">
    <location>
        <begin position="541"/>
        <end position="559"/>
    </location>
</feature>
<comment type="caution">
    <text evidence="2">The sequence shown here is derived from an EMBL/GenBank/DDBJ whole genome shotgun (WGS) entry which is preliminary data.</text>
</comment>
<evidence type="ECO:0000313" key="2">
    <source>
        <dbReference type="EMBL" id="PCS05474.1"/>
    </source>
</evidence>
<feature type="transmembrane region" description="Helical" evidence="1">
    <location>
        <begin position="248"/>
        <end position="267"/>
    </location>
</feature>
<dbReference type="AlphaFoldDB" id="A0A2A5RWA1"/>
<feature type="transmembrane region" description="Helical" evidence="1">
    <location>
        <begin position="580"/>
        <end position="604"/>
    </location>
</feature>
<evidence type="ECO:0000256" key="1">
    <source>
        <dbReference type="SAM" id="Phobius"/>
    </source>
</evidence>
<dbReference type="EMBL" id="JXJX01000014">
    <property type="protein sequence ID" value="PCS05474.1"/>
    <property type="molecule type" value="Genomic_DNA"/>
</dbReference>
<reference evidence="2 3" key="1">
    <citation type="submission" date="2014-12" db="EMBL/GenBank/DDBJ databases">
        <title>Draft genome sequences of 10 type strains of Lactococcus.</title>
        <authorList>
            <person name="Sun Z."/>
            <person name="Zhong Z."/>
            <person name="Liu W."/>
            <person name="Zhang W."/>
            <person name="Zhang H."/>
        </authorList>
    </citation>
    <scope>NUCLEOTIDE SEQUENCE [LARGE SCALE GENOMIC DNA]</scope>
    <source>
        <strain evidence="2 3">DSM 20686</strain>
    </source>
</reference>
<keyword evidence="1" id="KW-0812">Transmembrane</keyword>
<proteinExistence type="predicted"/>
<keyword evidence="1" id="KW-0472">Membrane</keyword>
<feature type="transmembrane region" description="Helical" evidence="1">
    <location>
        <begin position="124"/>
        <end position="145"/>
    </location>
</feature>
<dbReference type="STRING" id="1348632.GCA_001591745_01689"/>
<protein>
    <submittedName>
        <fullName evidence="2">ABC transporter permease</fullName>
    </submittedName>
</protein>
<name>A0A2A5RWA1_9LACT</name>
<feature type="transmembrane region" description="Helical" evidence="1">
    <location>
        <begin position="166"/>
        <end position="191"/>
    </location>
</feature>
<evidence type="ECO:0000313" key="3">
    <source>
        <dbReference type="Proteomes" id="UP000242246"/>
    </source>
</evidence>
<feature type="transmembrane region" description="Helical" evidence="1">
    <location>
        <begin position="203"/>
        <end position="228"/>
    </location>
</feature>
<keyword evidence="1" id="KW-1133">Transmembrane helix</keyword>
<accession>A0A2A5RWA1</accession>
<keyword evidence="3" id="KW-1185">Reference proteome</keyword>